<organism evidence="1">
    <name type="scientific">marine sediment metagenome</name>
    <dbReference type="NCBI Taxonomy" id="412755"/>
    <lineage>
        <taxon>unclassified sequences</taxon>
        <taxon>metagenomes</taxon>
        <taxon>ecological metagenomes</taxon>
    </lineage>
</organism>
<reference evidence="1" key="1">
    <citation type="journal article" date="2015" name="Nature">
        <title>Complex archaea that bridge the gap between prokaryotes and eukaryotes.</title>
        <authorList>
            <person name="Spang A."/>
            <person name="Saw J.H."/>
            <person name="Jorgensen S.L."/>
            <person name="Zaremba-Niedzwiedzka K."/>
            <person name="Martijn J."/>
            <person name="Lind A.E."/>
            <person name="van Eijk R."/>
            <person name="Schleper C."/>
            <person name="Guy L."/>
            <person name="Ettema T.J."/>
        </authorList>
    </citation>
    <scope>NUCLEOTIDE SEQUENCE</scope>
</reference>
<sequence length="249" mass="26374">VTLDESKDNIFVIDLQWLGAGRIRYGFDFGGQITYVHQIKFANTETVPFSVTGNLPFRAEIFNTSTASGTTTYDFTCVAVISEGGFNPLGIPGSVQSTALRNVTIGNDPLPIISIRPRTTFNSITNRGVVIPKSYSIASADTTIRYEIILNGSLTGASFADVDTTNSLVQVDVSATAISGGLVVDGGFLTGGKDKEESGHINEEIMSKLALVNDIAGTTTDILTIAISIINSAGTASDCAGSFTWKEER</sequence>
<comment type="caution">
    <text evidence="1">The sequence shown here is derived from an EMBL/GenBank/DDBJ whole genome shotgun (WGS) entry which is preliminary data.</text>
</comment>
<protein>
    <submittedName>
        <fullName evidence="1">Uncharacterized protein</fullName>
    </submittedName>
</protein>
<feature type="non-terminal residue" evidence="1">
    <location>
        <position position="1"/>
    </location>
</feature>
<evidence type="ECO:0000313" key="1">
    <source>
        <dbReference type="EMBL" id="KKK54602.1"/>
    </source>
</evidence>
<name>A0A0F8WCM3_9ZZZZ</name>
<dbReference type="EMBL" id="LAZR01065914">
    <property type="protein sequence ID" value="KKK54602.1"/>
    <property type="molecule type" value="Genomic_DNA"/>
</dbReference>
<gene>
    <name evidence="1" type="ORF">LCGC14_3083050</name>
</gene>
<dbReference type="AlphaFoldDB" id="A0A0F8WCM3"/>
<accession>A0A0F8WCM3</accession>
<proteinExistence type="predicted"/>